<name>A0ABU6VU31_9FABA</name>
<keyword evidence="3" id="KW-1185">Reference proteome</keyword>
<evidence type="ECO:0000256" key="1">
    <source>
        <dbReference type="SAM" id="MobiDB-lite"/>
    </source>
</evidence>
<evidence type="ECO:0000313" key="3">
    <source>
        <dbReference type="Proteomes" id="UP001341840"/>
    </source>
</evidence>
<feature type="compositionally biased region" description="Polar residues" evidence="1">
    <location>
        <begin position="121"/>
        <end position="131"/>
    </location>
</feature>
<organism evidence="2 3">
    <name type="scientific">Stylosanthes scabra</name>
    <dbReference type="NCBI Taxonomy" id="79078"/>
    <lineage>
        <taxon>Eukaryota</taxon>
        <taxon>Viridiplantae</taxon>
        <taxon>Streptophyta</taxon>
        <taxon>Embryophyta</taxon>
        <taxon>Tracheophyta</taxon>
        <taxon>Spermatophyta</taxon>
        <taxon>Magnoliopsida</taxon>
        <taxon>eudicotyledons</taxon>
        <taxon>Gunneridae</taxon>
        <taxon>Pentapetalae</taxon>
        <taxon>rosids</taxon>
        <taxon>fabids</taxon>
        <taxon>Fabales</taxon>
        <taxon>Fabaceae</taxon>
        <taxon>Papilionoideae</taxon>
        <taxon>50 kb inversion clade</taxon>
        <taxon>dalbergioids sensu lato</taxon>
        <taxon>Dalbergieae</taxon>
        <taxon>Pterocarpus clade</taxon>
        <taxon>Stylosanthes</taxon>
    </lineage>
</organism>
<dbReference type="Proteomes" id="UP001341840">
    <property type="component" value="Unassembled WGS sequence"/>
</dbReference>
<feature type="region of interest" description="Disordered" evidence="1">
    <location>
        <begin position="100"/>
        <end position="131"/>
    </location>
</feature>
<proteinExistence type="predicted"/>
<comment type="caution">
    <text evidence="2">The sequence shown here is derived from an EMBL/GenBank/DDBJ whole genome shotgun (WGS) entry which is preliminary data.</text>
</comment>
<sequence length="131" mass="14668">MIPSYFIRPNSLNVNFVHLDEGKVCVLIGGVTAEYRQANPVLCVFVLKLGLVQEQEEAERFLSVDLLVNQVYDMMPYFEDLPEVPQSSFVFSVSKGMPFKHPHSQGSSNSPRKEPKLAIGTSPSNPRTLLE</sequence>
<reference evidence="2 3" key="1">
    <citation type="journal article" date="2023" name="Plants (Basel)">
        <title>Bridging the Gap: Combining Genomics and Transcriptomics Approaches to Understand Stylosanthes scabra, an Orphan Legume from the Brazilian Caatinga.</title>
        <authorList>
            <person name="Ferreira-Neto J.R.C."/>
            <person name="da Silva M.D."/>
            <person name="Binneck E."/>
            <person name="de Melo N.F."/>
            <person name="da Silva R.H."/>
            <person name="de Melo A.L.T.M."/>
            <person name="Pandolfi V."/>
            <person name="Bustamante F.O."/>
            <person name="Brasileiro-Vidal A.C."/>
            <person name="Benko-Iseppon A.M."/>
        </authorList>
    </citation>
    <scope>NUCLEOTIDE SEQUENCE [LARGE SCALE GENOMIC DNA]</scope>
    <source>
        <tissue evidence="2">Leaves</tissue>
    </source>
</reference>
<protein>
    <submittedName>
        <fullName evidence="2">Uncharacterized protein</fullName>
    </submittedName>
</protein>
<evidence type="ECO:0000313" key="2">
    <source>
        <dbReference type="EMBL" id="MED6175880.1"/>
    </source>
</evidence>
<gene>
    <name evidence="2" type="ORF">PIB30_082430</name>
</gene>
<dbReference type="EMBL" id="JASCZI010152302">
    <property type="protein sequence ID" value="MED6175880.1"/>
    <property type="molecule type" value="Genomic_DNA"/>
</dbReference>
<accession>A0ABU6VU31</accession>